<sequence>MEGEDLTKRHRGRKRWTQEEDSILHEEAVKQGGNVRDWHKIATKLPGRTNKDCRKRWVNKVCGGLKKGLWDREEDRRLQAAVEKHGLRWPLIAAAVGFRSPDQCAKRWQYGLDPRLKHREWTQDEDNLLLSLVQKRGREWKAIQQNHYPTRSRIDLKNRYTILMRRMSNNGGDQDSTSSPDDASETSSISGTSDDGPVMRSRQSRSPGVEMDPRRSISQTPMTPPMPRISIGSQFHSRDDSLHWLTDASTCFSPMSGSDGSVHHSPICHHLSPGHLDIGDGLNTDSALAMDFLEATSAPINLSPPLPQEVQVADPWDDPFGDSNYHVQALQGLLTSFTTTATEQAVGEMEASKADMGMTMGMEFEAELMSPSGPSIVSPHSISMDEGTAGAMLDAAADGPGTCMSRSASASDRQMSGSRGGPDQTTIDLDRVHPDLSKVIIAVEGCDKDTLDYLFSMTRPIKHRVKMEITM</sequence>
<evidence type="ECO:0000256" key="5">
    <source>
        <dbReference type="SAM" id="MobiDB-lite"/>
    </source>
</evidence>
<reference evidence="8" key="1">
    <citation type="journal article" date="2023" name="Mol. Phylogenet. Evol.">
        <title>Genome-scale phylogeny and comparative genomics of the fungal order Sordariales.</title>
        <authorList>
            <person name="Hensen N."/>
            <person name="Bonometti L."/>
            <person name="Westerberg I."/>
            <person name="Brannstrom I.O."/>
            <person name="Guillou S."/>
            <person name="Cros-Aarteil S."/>
            <person name="Calhoun S."/>
            <person name="Haridas S."/>
            <person name="Kuo A."/>
            <person name="Mondo S."/>
            <person name="Pangilinan J."/>
            <person name="Riley R."/>
            <person name="LaButti K."/>
            <person name="Andreopoulos B."/>
            <person name="Lipzen A."/>
            <person name="Chen C."/>
            <person name="Yan M."/>
            <person name="Daum C."/>
            <person name="Ng V."/>
            <person name="Clum A."/>
            <person name="Steindorff A."/>
            <person name="Ohm R.A."/>
            <person name="Martin F."/>
            <person name="Silar P."/>
            <person name="Natvig D.O."/>
            <person name="Lalanne C."/>
            <person name="Gautier V."/>
            <person name="Ament-Velasquez S.L."/>
            <person name="Kruys A."/>
            <person name="Hutchinson M.I."/>
            <person name="Powell A.J."/>
            <person name="Barry K."/>
            <person name="Miller A.N."/>
            <person name="Grigoriev I.V."/>
            <person name="Debuchy R."/>
            <person name="Gladieux P."/>
            <person name="Hiltunen Thoren M."/>
            <person name="Johannesson H."/>
        </authorList>
    </citation>
    <scope>NUCLEOTIDE SEQUENCE</scope>
    <source>
        <strain evidence="8">PSN324</strain>
    </source>
</reference>
<keyword evidence="3" id="KW-0804">Transcription</keyword>
<keyword evidence="2 8" id="KW-0238">DNA-binding</keyword>
<feature type="domain" description="HTH myb-type" evidence="7">
    <location>
        <begin position="8"/>
        <end position="57"/>
    </location>
</feature>
<feature type="domain" description="Myb-like" evidence="6">
    <location>
        <begin position="65"/>
        <end position="112"/>
    </location>
</feature>
<evidence type="ECO:0000256" key="2">
    <source>
        <dbReference type="ARBA" id="ARBA00023125"/>
    </source>
</evidence>
<accession>A0AAV9HGH9</accession>
<evidence type="ECO:0000256" key="1">
    <source>
        <dbReference type="ARBA" id="ARBA00023015"/>
    </source>
</evidence>
<dbReference type="Pfam" id="PF13921">
    <property type="entry name" value="Myb_DNA-bind_6"/>
    <property type="match status" value="1"/>
</dbReference>
<dbReference type="PROSITE" id="PS50090">
    <property type="entry name" value="MYB_LIKE"/>
    <property type="match status" value="3"/>
</dbReference>
<dbReference type="GO" id="GO:0019185">
    <property type="term" value="C:snRNA-activating protein complex"/>
    <property type="evidence" value="ECO:0007669"/>
    <property type="project" value="TreeGrafter"/>
</dbReference>
<keyword evidence="1" id="KW-0805">Transcription regulation</keyword>
<organism evidence="8 9">
    <name type="scientific">Cladorrhinum samala</name>
    <dbReference type="NCBI Taxonomy" id="585594"/>
    <lineage>
        <taxon>Eukaryota</taxon>
        <taxon>Fungi</taxon>
        <taxon>Dikarya</taxon>
        <taxon>Ascomycota</taxon>
        <taxon>Pezizomycotina</taxon>
        <taxon>Sordariomycetes</taxon>
        <taxon>Sordariomycetidae</taxon>
        <taxon>Sordariales</taxon>
        <taxon>Podosporaceae</taxon>
        <taxon>Cladorrhinum</taxon>
    </lineage>
</organism>
<keyword evidence="4" id="KW-0539">Nucleus</keyword>
<dbReference type="AlphaFoldDB" id="A0AAV9HGH9"/>
<dbReference type="Pfam" id="PF00249">
    <property type="entry name" value="Myb_DNA-binding"/>
    <property type="match status" value="1"/>
</dbReference>
<dbReference type="PANTHER" id="PTHR46621:SF1">
    <property type="entry name" value="SNRNA-ACTIVATING PROTEIN COMPLEX SUBUNIT 4"/>
    <property type="match status" value="1"/>
</dbReference>
<protein>
    <submittedName>
        <fullName evidence="8">Homeodomain-like protein</fullName>
    </submittedName>
</protein>
<evidence type="ECO:0000259" key="7">
    <source>
        <dbReference type="PROSITE" id="PS51294"/>
    </source>
</evidence>
<dbReference type="PANTHER" id="PTHR46621">
    <property type="entry name" value="SNRNA-ACTIVATING PROTEIN COMPLEX SUBUNIT 4"/>
    <property type="match status" value="1"/>
</dbReference>
<dbReference type="CDD" id="cd00167">
    <property type="entry name" value="SANT"/>
    <property type="match status" value="3"/>
</dbReference>
<dbReference type="InterPro" id="IPR001005">
    <property type="entry name" value="SANT/Myb"/>
</dbReference>
<dbReference type="EMBL" id="MU865064">
    <property type="protein sequence ID" value="KAK4458572.1"/>
    <property type="molecule type" value="Genomic_DNA"/>
</dbReference>
<feature type="domain" description="HTH myb-type" evidence="7">
    <location>
        <begin position="117"/>
        <end position="168"/>
    </location>
</feature>
<evidence type="ECO:0000256" key="4">
    <source>
        <dbReference type="ARBA" id="ARBA00023242"/>
    </source>
</evidence>
<evidence type="ECO:0000313" key="8">
    <source>
        <dbReference type="EMBL" id="KAK4458572.1"/>
    </source>
</evidence>
<dbReference type="GO" id="GO:0042796">
    <property type="term" value="P:snRNA transcription by RNA polymerase III"/>
    <property type="evidence" value="ECO:0007669"/>
    <property type="project" value="TreeGrafter"/>
</dbReference>
<evidence type="ECO:0000259" key="6">
    <source>
        <dbReference type="PROSITE" id="PS50090"/>
    </source>
</evidence>
<feature type="region of interest" description="Disordered" evidence="5">
    <location>
        <begin position="399"/>
        <end position="429"/>
    </location>
</feature>
<dbReference type="PROSITE" id="PS51294">
    <property type="entry name" value="HTH_MYB"/>
    <property type="match status" value="3"/>
</dbReference>
<feature type="compositionally biased region" description="Polar residues" evidence="5">
    <location>
        <begin position="167"/>
        <end position="193"/>
    </location>
</feature>
<evidence type="ECO:0000313" key="9">
    <source>
        <dbReference type="Proteomes" id="UP001321749"/>
    </source>
</evidence>
<reference evidence="8" key="2">
    <citation type="submission" date="2023-06" db="EMBL/GenBank/DDBJ databases">
        <authorList>
            <consortium name="Lawrence Berkeley National Laboratory"/>
            <person name="Mondo S.J."/>
            <person name="Hensen N."/>
            <person name="Bonometti L."/>
            <person name="Westerberg I."/>
            <person name="Brannstrom I.O."/>
            <person name="Guillou S."/>
            <person name="Cros-Aarteil S."/>
            <person name="Calhoun S."/>
            <person name="Haridas S."/>
            <person name="Kuo A."/>
            <person name="Pangilinan J."/>
            <person name="Riley R."/>
            <person name="Labutti K."/>
            <person name="Andreopoulos B."/>
            <person name="Lipzen A."/>
            <person name="Chen C."/>
            <person name="Yanf M."/>
            <person name="Daum C."/>
            <person name="Ng V."/>
            <person name="Clum A."/>
            <person name="Steindorff A."/>
            <person name="Ohm R."/>
            <person name="Martin F."/>
            <person name="Silar P."/>
            <person name="Natvig D."/>
            <person name="Lalanne C."/>
            <person name="Gautier V."/>
            <person name="Ament-Velasquez S.L."/>
            <person name="Kruys A."/>
            <person name="Hutchinson M.I."/>
            <person name="Powell A.J."/>
            <person name="Barry K."/>
            <person name="Miller A.N."/>
            <person name="Grigoriev I.V."/>
            <person name="Debuchy R."/>
            <person name="Gladieux P."/>
            <person name="Thoren M.H."/>
            <person name="Johannesson H."/>
        </authorList>
    </citation>
    <scope>NUCLEOTIDE SEQUENCE</scope>
    <source>
        <strain evidence="8">PSN324</strain>
    </source>
</reference>
<dbReference type="SUPFAM" id="SSF46689">
    <property type="entry name" value="Homeodomain-like"/>
    <property type="match status" value="2"/>
</dbReference>
<dbReference type="SMART" id="SM00717">
    <property type="entry name" value="SANT"/>
    <property type="match status" value="3"/>
</dbReference>
<proteinExistence type="predicted"/>
<keyword evidence="8" id="KW-0371">Homeobox</keyword>
<gene>
    <name evidence="8" type="ORF">QBC42DRAFT_276455</name>
</gene>
<name>A0AAV9HGH9_9PEZI</name>
<dbReference type="GO" id="GO:0042795">
    <property type="term" value="P:snRNA transcription by RNA polymerase II"/>
    <property type="evidence" value="ECO:0007669"/>
    <property type="project" value="TreeGrafter"/>
</dbReference>
<feature type="domain" description="HTH myb-type" evidence="7">
    <location>
        <begin position="65"/>
        <end position="116"/>
    </location>
</feature>
<comment type="caution">
    <text evidence="8">The sequence shown here is derived from an EMBL/GenBank/DDBJ whole genome shotgun (WGS) entry which is preliminary data.</text>
</comment>
<dbReference type="InterPro" id="IPR009057">
    <property type="entry name" value="Homeodomain-like_sf"/>
</dbReference>
<dbReference type="GO" id="GO:0001006">
    <property type="term" value="F:RNA polymerase III type 3 promoter sequence-specific DNA binding"/>
    <property type="evidence" value="ECO:0007669"/>
    <property type="project" value="TreeGrafter"/>
</dbReference>
<dbReference type="GO" id="GO:0000978">
    <property type="term" value="F:RNA polymerase II cis-regulatory region sequence-specific DNA binding"/>
    <property type="evidence" value="ECO:0007669"/>
    <property type="project" value="TreeGrafter"/>
</dbReference>
<feature type="domain" description="Myb-like" evidence="6">
    <location>
        <begin position="8"/>
        <end position="61"/>
    </location>
</feature>
<dbReference type="Proteomes" id="UP001321749">
    <property type="component" value="Unassembled WGS sequence"/>
</dbReference>
<feature type="region of interest" description="Disordered" evidence="5">
    <location>
        <begin position="167"/>
        <end position="233"/>
    </location>
</feature>
<feature type="domain" description="Myb-like" evidence="6">
    <location>
        <begin position="113"/>
        <end position="164"/>
    </location>
</feature>
<dbReference type="InterPro" id="IPR051575">
    <property type="entry name" value="Myb-like_DNA-bd"/>
</dbReference>
<dbReference type="Gene3D" id="1.10.10.60">
    <property type="entry name" value="Homeodomain-like"/>
    <property type="match status" value="3"/>
</dbReference>
<dbReference type="InterPro" id="IPR017930">
    <property type="entry name" value="Myb_dom"/>
</dbReference>
<feature type="compositionally biased region" description="Polar residues" evidence="5">
    <location>
        <begin position="404"/>
        <end position="427"/>
    </location>
</feature>
<keyword evidence="9" id="KW-1185">Reference proteome</keyword>
<evidence type="ECO:0000256" key="3">
    <source>
        <dbReference type="ARBA" id="ARBA00023163"/>
    </source>
</evidence>